<evidence type="ECO:0000256" key="1">
    <source>
        <dbReference type="ARBA" id="ARBA00004141"/>
    </source>
</evidence>
<keyword evidence="9" id="KW-1185">Reference proteome</keyword>
<organism evidence="8 9">
    <name type="scientific">Azoarcus taiwanensis</name>
    <dbReference type="NCBI Taxonomy" id="666964"/>
    <lineage>
        <taxon>Bacteria</taxon>
        <taxon>Pseudomonadati</taxon>
        <taxon>Pseudomonadota</taxon>
        <taxon>Betaproteobacteria</taxon>
        <taxon>Rhodocyclales</taxon>
        <taxon>Zoogloeaceae</taxon>
        <taxon>Azoarcus</taxon>
    </lineage>
</organism>
<feature type="transmembrane region" description="Helical" evidence="7">
    <location>
        <begin position="73"/>
        <end position="91"/>
    </location>
</feature>
<dbReference type="AlphaFoldDB" id="A0A972FB84"/>
<name>A0A972FB84_9RHOO</name>
<evidence type="ECO:0000256" key="3">
    <source>
        <dbReference type="ARBA" id="ARBA00022475"/>
    </source>
</evidence>
<dbReference type="InterPro" id="IPR003339">
    <property type="entry name" value="ABC/ECF_trnsptr_transmembrane"/>
</dbReference>
<sequence>MSRLGIQAFVPQSTGSSAVLSRRDPRVRIVLLLLHAFAFAAVSQVALLPVLVLIAAGVYGLSGLAWGALLRRLRVAVLLIGLLVILLPFVSGSSVLMQVGPVALYREGVEAAALIGVRFLAIFTVANALLGCGALFDHLRALRALGVPVLMTDLAMLVVRYIEVAHHDLHQMHLAMQVRGGKGHRGGAVLSLLSRVREHAWLIAALLLRSHERSERVYSAMQARGYGARGLSVRMPPLNVADLVFLMSGGALAALVFILEWHTT</sequence>
<dbReference type="PANTHER" id="PTHR34857:SF2">
    <property type="entry name" value="SLL0384 PROTEIN"/>
    <property type="match status" value="1"/>
</dbReference>
<comment type="subcellular location">
    <subcellularLocation>
        <location evidence="1">Membrane</location>
        <topology evidence="1">Multi-pass membrane protein</topology>
    </subcellularLocation>
</comment>
<evidence type="ECO:0000256" key="2">
    <source>
        <dbReference type="ARBA" id="ARBA00008564"/>
    </source>
</evidence>
<protein>
    <submittedName>
        <fullName evidence="8">Cobalt ECF transporter T component CbiQ</fullName>
    </submittedName>
</protein>
<evidence type="ECO:0000256" key="7">
    <source>
        <dbReference type="SAM" id="Phobius"/>
    </source>
</evidence>
<dbReference type="Pfam" id="PF02361">
    <property type="entry name" value="CbiQ"/>
    <property type="match status" value="1"/>
</dbReference>
<feature type="transmembrane region" description="Helical" evidence="7">
    <location>
        <begin position="29"/>
        <end position="61"/>
    </location>
</feature>
<gene>
    <name evidence="8" type="ORF">GPA21_00285</name>
</gene>
<keyword evidence="3" id="KW-1003">Cell membrane</keyword>
<evidence type="ECO:0000256" key="4">
    <source>
        <dbReference type="ARBA" id="ARBA00022692"/>
    </source>
</evidence>
<keyword evidence="5 7" id="KW-1133">Transmembrane helix</keyword>
<dbReference type="CDD" id="cd16914">
    <property type="entry name" value="EcfT"/>
    <property type="match status" value="1"/>
</dbReference>
<comment type="similarity">
    <text evidence="2">Belongs to the CbiQ family.</text>
</comment>
<evidence type="ECO:0000313" key="8">
    <source>
        <dbReference type="EMBL" id="NMG01410.1"/>
    </source>
</evidence>
<proteinExistence type="inferred from homology"/>
<reference evidence="8" key="1">
    <citation type="submission" date="2019-12" db="EMBL/GenBank/DDBJ databases">
        <title>Comparative genomics gives insights into the taxonomy of the Azoarcus-Aromatoleum group and reveals separate origins of nif in the plant-associated Azoarcus and non-plant-associated Aromatoleum sub-groups.</title>
        <authorList>
            <person name="Lafos M."/>
            <person name="Maluk M."/>
            <person name="Batista M."/>
            <person name="Junghare M."/>
            <person name="Carmona M."/>
            <person name="Faoro H."/>
            <person name="Cruz L.M."/>
            <person name="Battistoni F."/>
            <person name="De Souza E."/>
            <person name="Pedrosa F."/>
            <person name="Chen W.-M."/>
            <person name="Poole P.S."/>
            <person name="Dixon R.A."/>
            <person name="James E.K."/>
        </authorList>
    </citation>
    <scope>NUCLEOTIDE SEQUENCE</scope>
    <source>
        <strain evidence="8">NSC3</strain>
    </source>
</reference>
<dbReference type="PANTHER" id="PTHR34857">
    <property type="entry name" value="SLL0384 PROTEIN"/>
    <property type="match status" value="1"/>
</dbReference>
<comment type="caution">
    <text evidence="8">The sequence shown here is derived from an EMBL/GenBank/DDBJ whole genome shotgun (WGS) entry which is preliminary data.</text>
</comment>
<keyword evidence="6 7" id="KW-0472">Membrane</keyword>
<feature type="transmembrane region" description="Helical" evidence="7">
    <location>
        <begin position="240"/>
        <end position="259"/>
    </location>
</feature>
<dbReference type="InterPro" id="IPR051611">
    <property type="entry name" value="ECF_transporter_component"/>
</dbReference>
<keyword evidence="4 7" id="KW-0812">Transmembrane</keyword>
<evidence type="ECO:0000256" key="6">
    <source>
        <dbReference type="ARBA" id="ARBA00023136"/>
    </source>
</evidence>
<accession>A0A972FB84</accession>
<dbReference type="Proteomes" id="UP000599523">
    <property type="component" value="Unassembled WGS sequence"/>
</dbReference>
<dbReference type="EMBL" id="WTVM01000001">
    <property type="protein sequence ID" value="NMG01410.1"/>
    <property type="molecule type" value="Genomic_DNA"/>
</dbReference>
<feature type="transmembrane region" description="Helical" evidence="7">
    <location>
        <begin position="111"/>
        <end position="130"/>
    </location>
</feature>
<evidence type="ECO:0000313" key="9">
    <source>
        <dbReference type="Proteomes" id="UP000599523"/>
    </source>
</evidence>
<evidence type="ECO:0000256" key="5">
    <source>
        <dbReference type="ARBA" id="ARBA00022989"/>
    </source>
</evidence>
<dbReference type="GO" id="GO:0005886">
    <property type="term" value="C:plasma membrane"/>
    <property type="evidence" value="ECO:0007669"/>
    <property type="project" value="UniProtKB-ARBA"/>
</dbReference>